<protein>
    <submittedName>
        <fullName evidence="1">Uncharacterized protein</fullName>
    </submittedName>
</protein>
<comment type="caution">
    <text evidence="1">The sequence shown here is derived from an EMBL/GenBank/DDBJ whole genome shotgun (WGS) entry which is preliminary data.</text>
</comment>
<evidence type="ECO:0000313" key="1">
    <source>
        <dbReference type="EMBL" id="OFJ48549.1"/>
    </source>
</evidence>
<dbReference type="Proteomes" id="UP000092634">
    <property type="component" value="Unassembled WGS sequence"/>
</dbReference>
<gene>
    <name evidence="1" type="ORF">BA896_006070</name>
</gene>
<accession>A0A1E8PSF0</accession>
<dbReference type="AlphaFoldDB" id="A0A1E8PSF0"/>
<name>A0A1E8PSF0_9BURK</name>
<sequence length="79" mass="8841">MEIFKEVYTRKVSGESFNYELEHTQGADVAWIARVYHDGVLKGSPYGTLTANVLSGPALEQYLRAYVEGMIERGLDVAE</sequence>
<evidence type="ECO:0000313" key="2">
    <source>
        <dbReference type="Proteomes" id="UP000092634"/>
    </source>
</evidence>
<organism evidence="1 2">
    <name type="scientific">Janthinobacterium lividum</name>
    <dbReference type="NCBI Taxonomy" id="29581"/>
    <lineage>
        <taxon>Bacteria</taxon>
        <taxon>Pseudomonadati</taxon>
        <taxon>Pseudomonadota</taxon>
        <taxon>Betaproteobacteria</taxon>
        <taxon>Burkholderiales</taxon>
        <taxon>Oxalobacteraceae</taxon>
        <taxon>Janthinobacterium</taxon>
    </lineage>
</organism>
<reference evidence="1 2" key="1">
    <citation type="submission" date="2016-10" db="EMBL/GenBank/DDBJ databases">
        <title>Updated version of Genome Assembly of Janthinobacterium lividum ERGS5:01.</title>
        <authorList>
            <person name="Kumar R."/>
            <person name="Acharya V."/>
            <person name="Singh D."/>
        </authorList>
    </citation>
    <scope>NUCLEOTIDE SEQUENCE [LARGE SCALE GENOMIC DNA]</scope>
    <source>
        <strain evidence="1 2">ERGS5:01</strain>
    </source>
</reference>
<dbReference type="EMBL" id="MAQB02000001">
    <property type="protein sequence ID" value="OFJ48549.1"/>
    <property type="molecule type" value="Genomic_DNA"/>
</dbReference>
<proteinExistence type="predicted"/>